<dbReference type="PROSITE" id="PS51257">
    <property type="entry name" value="PROKAR_LIPOPROTEIN"/>
    <property type="match status" value="1"/>
</dbReference>
<dbReference type="EMBL" id="DRLD01000069">
    <property type="protein sequence ID" value="HED09552.1"/>
    <property type="molecule type" value="Genomic_DNA"/>
</dbReference>
<dbReference type="PANTHER" id="PTHR30203">
    <property type="entry name" value="OUTER MEMBRANE CATION EFFLUX PROTEIN"/>
    <property type="match status" value="1"/>
</dbReference>
<dbReference type="InterPro" id="IPR003423">
    <property type="entry name" value="OMP_efflux"/>
</dbReference>
<dbReference type="SUPFAM" id="SSF56954">
    <property type="entry name" value="Outer membrane efflux proteins (OEP)"/>
    <property type="match status" value="1"/>
</dbReference>
<dbReference type="AlphaFoldDB" id="A0A7V1PTP8"/>
<organism evidence="4">
    <name type="scientific">Caldithrix abyssi</name>
    <dbReference type="NCBI Taxonomy" id="187145"/>
    <lineage>
        <taxon>Bacteria</taxon>
        <taxon>Pseudomonadati</taxon>
        <taxon>Calditrichota</taxon>
        <taxon>Calditrichia</taxon>
        <taxon>Calditrichales</taxon>
        <taxon>Calditrichaceae</taxon>
        <taxon>Caldithrix</taxon>
    </lineage>
</organism>
<evidence type="ECO:0000256" key="3">
    <source>
        <dbReference type="SAM" id="SignalP"/>
    </source>
</evidence>
<dbReference type="Proteomes" id="UP000886005">
    <property type="component" value="Unassembled WGS sequence"/>
</dbReference>
<dbReference type="GO" id="GO:0015562">
    <property type="term" value="F:efflux transmembrane transporter activity"/>
    <property type="evidence" value="ECO:0007669"/>
    <property type="project" value="InterPro"/>
</dbReference>
<keyword evidence="2" id="KW-0175">Coiled coil</keyword>
<dbReference type="InterPro" id="IPR010131">
    <property type="entry name" value="MdtP/NodT-like"/>
</dbReference>
<gene>
    <name evidence="4" type="ORF">ENJ10_02595</name>
</gene>
<feature type="chain" id="PRO_5031014429" evidence="3">
    <location>
        <begin position="23"/>
        <end position="439"/>
    </location>
</feature>
<evidence type="ECO:0000313" key="4">
    <source>
        <dbReference type="EMBL" id="HED09552.1"/>
    </source>
</evidence>
<accession>A0A7V1PTP8</accession>
<dbReference type="Pfam" id="PF02321">
    <property type="entry name" value="OEP"/>
    <property type="match status" value="2"/>
</dbReference>
<evidence type="ECO:0000256" key="2">
    <source>
        <dbReference type="SAM" id="Coils"/>
    </source>
</evidence>
<dbReference type="PANTHER" id="PTHR30203:SF24">
    <property type="entry name" value="BLR4935 PROTEIN"/>
    <property type="match status" value="1"/>
</dbReference>
<protein>
    <submittedName>
        <fullName evidence="4">TolC family protein</fullName>
    </submittedName>
</protein>
<sequence>MKYTLSLLLMGALLGCSPVVYQAQKPVSPPILKDIPEAEPTTNAREISNPQGVLNLKDALALALVQNPNLNVFNLQIRIKEAQTLQSGLFPNPEFGLETENIAGSGGFNGLNASETTVSLGQLIELAGKREKRARVAALQSDLAFWDYTQARLNIFTDVMEAFAATLAAQQRVAIQEEFLRITQGFKDKIDRRVKAGRLSPAEAIRAQILVNNTGVRLAGLKKELRNARYRLAATWNSTEPAFSAVSGSLDYTLNLPEKASLLEKLNNNPMLARWTTELEANKAEKELAEAGAIPDPFISGGFRYFNESGDNAFVAGISIPIPLFNRNQGAIEEARVRMEQSRWKKRVVENNLSSRLNQLITSLNRLAEEKDSLEKGILPKSEQALKVITDGFELGKFQFLDVMDAQRTLFEARERYLDVRLGLFNLVVQIENLIGQKL</sequence>
<evidence type="ECO:0000256" key="1">
    <source>
        <dbReference type="ARBA" id="ARBA00007613"/>
    </source>
</evidence>
<feature type="signal peptide" evidence="3">
    <location>
        <begin position="1"/>
        <end position="22"/>
    </location>
</feature>
<feature type="coiled-coil region" evidence="2">
    <location>
        <begin position="350"/>
        <end position="377"/>
    </location>
</feature>
<comment type="similarity">
    <text evidence="1">Belongs to the outer membrane factor (OMF) (TC 1.B.17) family.</text>
</comment>
<dbReference type="Gene3D" id="1.20.1600.10">
    <property type="entry name" value="Outer membrane efflux proteins (OEP)"/>
    <property type="match status" value="1"/>
</dbReference>
<keyword evidence="3" id="KW-0732">Signal</keyword>
<name>A0A7V1PTP8_CALAY</name>
<proteinExistence type="inferred from homology"/>
<comment type="caution">
    <text evidence="4">The sequence shown here is derived from an EMBL/GenBank/DDBJ whole genome shotgun (WGS) entry which is preliminary data.</text>
</comment>
<reference evidence="4" key="1">
    <citation type="journal article" date="2020" name="mSystems">
        <title>Genome- and Community-Level Interaction Insights into Carbon Utilization and Element Cycling Functions of Hydrothermarchaeota in Hydrothermal Sediment.</title>
        <authorList>
            <person name="Zhou Z."/>
            <person name="Liu Y."/>
            <person name="Xu W."/>
            <person name="Pan J."/>
            <person name="Luo Z.H."/>
            <person name="Li M."/>
        </authorList>
    </citation>
    <scope>NUCLEOTIDE SEQUENCE [LARGE SCALE GENOMIC DNA]</scope>
    <source>
        <strain evidence="4">HyVt-456</strain>
    </source>
</reference>